<accession>A0A5R8K9M5</accession>
<gene>
    <name evidence="2" type="ORF">FEM03_20290</name>
</gene>
<feature type="chain" id="PRO_5024454254" description="DUF4251 domain-containing protein" evidence="1">
    <location>
        <begin position="21"/>
        <end position="166"/>
    </location>
</feature>
<keyword evidence="3" id="KW-1185">Reference proteome</keyword>
<dbReference type="OrthoDB" id="9862653at2"/>
<dbReference type="PROSITE" id="PS51257">
    <property type="entry name" value="PROKAR_LIPOPROTEIN"/>
    <property type="match status" value="1"/>
</dbReference>
<proteinExistence type="predicted"/>
<dbReference type="RefSeq" id="WP_138088130.1">
    <property type="nucleotide sequence ID" value="NZ_VAUV01000017.1"/>
</dbReference>
<name>A0A5R8K9M5_9BACT</name>
<dbReference type="AlphaFoldDB" id="A0A5R8K9M5"/>
<feature type="signal peptide" evidence="1">
    <location>
        <begin position="1"/>
        <end position="20"/>
    </location>
</feature>
<keyword evidence="1" id="KW-0732">Signal</keyword>
<dbReference type="EMBL" id="VAUV01000017">
    <property type="protein sequence ID" value="TLD69001.1"/>
    <property type="molecule type" value="Genomic_DNA"/>
</dbReference>
<sequence>MKLSHLLLTLLVTLALTACGKDASNTSSTSTSKNHLSMNINGTPWIADHKIWGAFHPAGYNQAIVISGSKGPEDKQEQAFNLNLYYTPGPGTYRIAKGNSDNSVIQLVNLSPDNFLYGSVMGFDVKVTITKASANPTVIEATFEGEMSGNASDTIKITDGKFTYRE</sequence>
<evidence type="ECO:0000313" key="2">
    <source>
        <dbReference type="EMBL" id="TLD69001.1"/>
    </source>
</evidence>
<organism evidence="2 3">
    <name type="scientific">Phragmitibacter flavus</name>
    <dbReference type="NCBI Taxonomy" id="2576071"/>
    <lineage>
        <taxon>Bacteria</taxon>
        <taxon>Pseudomonadati</taxon>
        <taxon>Verrucomicrobiota</taxon>
        <taxon>Verrucomicrobiia</taxon>
        <taxon>Verrucomicrobiales</taxon>
        <taxon>Verrucomicrobiaceae</taxon>
        <taxon>Phragmitibacter</taxon>
    </lineage>
</organism>
<evidence type="ECO:0000256" key="1">
    <source>
        <dbReference type="SAM" id="SignalP"/>
    </source>
</evidence>
<evidence type="ECO:0000313" key="3">
    <source>
        <dbReference type="Proteomes" id="UP000306196"/>
    </source>
</evidence>
<evidence type="ECO:0008006" key="4">
    <source>
        <dbReference type="Google" id="ProtNLM"/>
    </source>
</evidence>
<reference evidence="2 3" key="1">
    <citation type="submission" date="2019-05" db="EMBL/GenBank/DDBJ databases">
        <title>Verrucobacter flavum gen. nov., sp. nov. a new member of the family Verrucomicrobiaceae.</title>
        <authorList>
            <person name="Szuroczki S."/>
            <person name="Abbaszade G."/>
            <person name="Szabo A."/>
            <person name="Felfoldi T."/>
            <person name="Schumann P."/>
            <person name="Boka K."/>
            <person name="Keki Z."/>
            <person name="Toumi M."/>
            <person name="Toth E."/>
        </authorList>
    </citation>
    <scope>NUCLEOTIDE SEQUENCE [LARGE SCALE GENOMIC DNA]</scope>
    <source>
        <strain evidence="2 3">MG-N-17</strain>
    </source>
</reference>
<dbReference type="Proteomes" id="UP000306196">
    <property type="component" value="Unassembled WGS sequence"/>
</dbReference>
<comment type="caution">
    <text evidence="2">The sequence shown here is derived from an EMBL/GenBank/DDBJ whole genome shotgun (WGS) entry which is preliminary data.</text>
</comment>
<protein>
    <recommendedName>
        <fullName evidence="4">DUF4251 domain-containing protein</fullName>
    </recommendedName>
</protein>